<feature type="transmembrane region" description="Helical" evidence="2">
    <location>
        <begin position="189"/>
        <end position="207"/>
    </location>
</feature>
<reference evidence="4" key="1">
    <citation type="journal article" date="2019" name="Int. J. Syst. Evol. Microbiol.">
        <title>The Global Catalogue of Microorganisms (GCM) 10K type strain sequencing project: providing services to taxonomists for standard genome sequencing and annotation.</title>
        <authorList>
            <consortium name="The Broad Institute Genomics Platform"/>
            <consortium name="The Broad Institute Genome Sequencing Center for Infectious Disease"/>
            <person name="Wu L."/>
            <person name="Ma J."/>
        </authorList>
    </citation>
    <scope>NUCLEOTIDE SEQUENCE [LARGE SCALE GENOMIC DNA]</scope>
    <source>
        <strain evidence="4">JCM 17809</strain>
    </source>
</reference>
<sequence>MTSPGGAAGTRTDPTGTPHPDPTWGPLYRAGAWSALLFVLLVLVPVVLVVVAPLPPTRGAALLEYIAQHRVVYLTELVSFVGLAVPAMVVFAAVAVALKGVDQSIAAIGGLFGVASEVIALALGSSPQSLHGGLVVLSNAYRAADATDRPALASAAEALIAATNAVSWAGILTAAAILLLSLPMRRASFFGPVLSTLGVLAGAAGIVSEALRPVIGSGYMLYGLLLPIWFAIVGWKLLHVSTARAS</sequence>
<keyword evidence="2" id="KW-0812">Transmembrane</keyword>
<dbReference type="EMBL" id="BAABGM010000013">
    <property type="protein sequence ID" value="GAA4406370.1"/>
    <property type="molecule type" value="Genomic_DNA"/>
</dbReference>
<comment type="caution">
    <text evidence="3">The sequence shown here is derived from an EMBL/GenBank/DDBJ whole genome shotgun (WGS) entry which is preliminary data.</text>
</comment>
<name>A0ABP8KG71_9MICO</name>
<feature type="transmembrane region" description="Helical" evidence="2">
    <location>
        <begin position="158"/>
        <end position="182"/>
    </location>
</feature>
<feature type="transmembrane region" description="Helical" evidence="2">
    <location>
        <begin position="72"/>
        <end position="98"/>
    </location>
</feature>
<protein>
    <recommendedName>
        <fullName evidence="5">DUF4386 family protein</fullName>
    </recommendedName>
</protein>
<evidence type="ECO:0000313" key="3">
    <source>
        <dbReference type="EMBL" id="GAA4406370.1"/>
    </source>
</evidence>
<evidence type="ECO:0000256" key="2">
    <source>
        <dbReference type="SAM" id="Phobius"/>
    </source>
</evidence>
<evidence type="ECO:0008006" key="5">
    <source>
        <dbReference type="Google" id="ProtNLM"/>
    </source>
</evidence>
<feature type="transmembrane region" description="Helical" evidence="2">
    <location>
        <begin position="219"/>
        <end position="238"/>
    </location>
</feature>
<feature type="transmembrane region" description="Helical" evidence="2">
    <location>
        <begin position="32"/>
        <end position="52"/>
    </location>
</feature>
<keyword evidence="2" id="KW-1133">Transmembrane helix</keyword>
<dbReference type="Proteomes" id="UP001500945">
    <property type="component" value="Unassembled WGS sequence"/>
</dbReference>
<feature type="region of interest" description="Disordered" evidence="1">
    <location>
        <begin position="1"/>
        <end position="22"/>
    </location>
</feature>
<evidence type="ECO:0000313" key="4">
    <source>
        <dbReference type="Proteomes" id="UP001500945"/>
    </source>
</evidence>
<accession>A0ABP8KG71</accession>
<proteinExistence type="predicted"/>
<evidence type="ECO:0000256" key="1">
    <source>
        <dbReference type="SAM" id="MobiDB-lite"/>
    </source>
</evidence>
<dbReference type="RefSeq" id="WP_345205536.1">
    <property type="nucleotide sequence ID" value="NZ_BAABGM010000013.1"/>
</dbReference>
<keyword evidence="2" id="KW-0472">Membrane</keyword>
<organism evidence="3 4">
    <name type="scientific">Fodinibacter luteus</name>
    <dbReference type="NCBI Taxonomy" id="552064"/>
    <lineage>
        <taxon>Bacteria</taxon>
        <taxon>Bacillati</taxon>
        <taxon>Actinomycetota</taxon>
        <taxon>Actinomycetes</taxon>
        <taxon>Micrococcales</taxon>
        <taxon>Intrasporangiaceae</taxon>
        <taxon>Fodinibacter (ex Wang et al. 2009)</taxon>
    </lineage>
</organism>
<gene>
    <name evidence="3" type="ORF">GCM10023168_21100</name>
</gene>
<keyword evidence="4" id="KW-1185">Reference proteome</keyword>